<sequence length="113" mass="12799">MAEIGALGDVWPSARVQICYWHQRKAIKERIEKVKLSTTPYNANRAHAEFLFIDKNWVPPGHADPDEHEGGREGGGRDTVIDDPPMQPKRDPNTITFHLPALKHDHATIQLCQ</sequence>
<evidence type="ECO:0000313" key="3">
    <source>
        <dbReference type="Proteomes" id="UP001163798"/>
    </source>
</evidence>
<dbReference type="EMBL" id="MU794124">
    <property type="protein sequence ID" value="KAJ3779859.1"/>
    <property type="molecule type" value="Genomic_DNA"/>
</dbReference>
<comment type="caution">
    <text evidence="2">The sequence shown here is derived from an EMBL/GenBank/DDBJ whole genome shotgun (WGS) entry which is preliminary data.</text>
</comment>
<organism evidence="2 3">
    <name type="scientific">Lentinula aff. detonsa</name>
    <dbReference type="NCBI Taxonomy" id="2804958"/>
    <lineage>
        <taxon>Eukaryota</taxon>
        <taxon>Fungi</taxon>
        <taxon>Dikarya</taxon>
        <taxon>Basidiomycota</taxon>
        <taxon>Agaricomycotina</taxon>
        <taxon>Agaricomycetes</taxon>
        <taxon>Agaricomycetidae</taxon>
        <taxon>Agaricales</taxon>
        <taxon>Marasmiineae</taxon>
        <taxon>Omphalotaceae</taxon>
        <taxon>Lentinula</taxon>
    </lineage>
</organism>
<feature type="compositionally biased region" description="Basic and acidic residues" evidence="1">
    <location>
        <begin position="63"/>
        <end position="80"/>
    </location>
</feature>
<protein>
    <recommendedName>
        <fullName evidence="4">MULE transposase domain-containing protein</fullName>
    </recommendedName>
</protein>
<gene>
    <name evidence="2" type="ORF">GGU10DRAFT_381626</name>
</gene>
<reference evidence="2" key="1">
    <citation type="submission" date="2022-08" db="EMBL/GenBank/DDBJ databases">
        <authorList>
            <consortium name="DOE Joint Genome Institute"/>
            <person name="Min B."/>
            <person name="Riley R."/>
            <person name="Sierra-Patev S."/>
            <person name="Naranjo-Ortiz M."/>
            <person name="Looney B."/>
            <person name="Konkel Z."/>
            <person name="Slot J.C."/>
            <person name="Sakamoto Y."/>
            <person name="Steenwyk J.L."/>
            <person name="Rokas A."/>
            <person name="Carro J."/>
            <person name="Camarero S."/>
            <person name="Ferreira P."/>
            <person name="Molpeceres G."/>
            <person name="Ruiz-Duenas F.J."/>
            <person name="Serrano A."/>
            <person name="Henrissat B."/>
            <person name="Drula E."/>
            <person name="Hughes K.W."/>
            <person name="Mata J.L."/>
            <person name="Ishikawa N.K."/>
            <person name="Vargas-Isla R."/>
            <person name="Ushijima S."/>
            <person name="Smith C.A."/>
            <person name="Ahrendt S."/>
            <person name="Andreopoulos W."/>
            <person name="He G."/>
            <person name="Labutti K."/>
            <person name="Lipzen A."/>
            <person name="Ng V."/>
            <person name="Sandor L."/>
            <person name="Barry K."/>
            <person name="Martinez A.T."/>
            <person name="Xiao Y."/>
            <person name="Gibbons J.G."/>
            <person name="Terashima K."/>
            <person name="Hibbett D.S."/>
            <person name="Grigoriev I.V."/>
        </authorList>
    </citation>
    <scope>NUCLEOTIDE SEQUENCE</scope>
    <source>
        <strain evidence="2">TFB10291</strain>
    </source>
</reference>
<evidence type="ECO:0000256" key="1">
    <source>
        <dbReference type="SAM" id="MobiDB-lite"/>
    </source>
</evidence>
<keyword evidence="3" id="KW-1185">Reference proteome</keyword>
<evidence type="ECO:0000313" key="2">
    <source>
        <dbReference type="EMBL" id="KAJ3779859.1"/>
    </source>
</evidence>
<evidence type="ECO:0008006" key="4">
    <source>
        <dbReference type="Google" id="ProtNLM"/>
    </source>
</evidence>
<dbReference type="AlphaFoldDB" id="A0AA38K7G3"/>
<dbReference type="Proteomes" id="UP001163798">
    <property type="component" value="Unassembled WGS sequence"/>
</dbReference>
<feature type="region of interest" description="Disordered" evidence="1">
    <location>
        <begin position="58"/>
        <end position="94"/>
    </location>
</feature>
<name>A0AA38K7G3_9AGAR</name>
<accession>A0AA38K7G3</accession>
<proteinExistence type="predicted"/>